<dbReference type="SUPFAM" id="SSF54593">
    <property type="entry name" value="Glyoxalase/Bleomycin resistance protein/Dihydroxybiphenyl dioxygenase"/>
    <property type="match status" value="1"/>
</dbReference>
<keyword evidence="4" id="KW-1185">Reference proteome</keyword>
<dbReference type="InterPro" id="IPR029068">
    <property type="entry name" value="Glyas_Bleomycin-R_OHBP_Dase"/>
</dbReference>
<evidence type="ECO:0000313" key="2">
    <source>
        <dbReference type="EMBL" id="GEN06910.1"/>
    </source>
</evidence>
<organism evidence="2 5">
    <name type="scientific">Myxococcus fulvus</name>
    <dbReference type="NCBI Taxonomy" id="33"/>
    <lineage>
        <taxon>Bacteria</taxon>
        <taxon>Pseudomonadati</taxon>
        <taxon>Myxococcota</taxon>
        <taxon>Myxococcia</taxon>
        <taxon>Myxococcales</taxon>
        <taxon>Cystobacterineae</taxon>
        <taxon>Myxococcaceae</taxon>
        <taxon>Myxococcus</taxon>
    </lineage>
</organism>
<evidence type="ECO:0000259" key="1">
    <source>
        <dbReference type="PROSITE" id="PS51819"/>
    </source>
</evidence>
<accession>A0A511SYC9</accession>
<comment type="caution">
    <text evidence="2">The sequence shown here is derived from an EMBL/GenBank/DDBJ whole genome shotgun (WGS) entry which is preliminary data.</text>
</comment>
<dbReference type="RefSeq" id="WP_046716511.1">
    <property type="nucleotide sequence ID" value="NZ_BJXR01000019.1"/>
</dbReference>
<dbReference type="PANTHER" id="PTHR34109">
    <property type="entry name" value="BNAUNNG04460D PROTEIN-RELATED"/>
    <property type="match status" value="1"/>
</dbReference>
<dbReference type="AlphaFoldDB" id="A0A511SYC9"/>
<dbReference type="STRING" id="1334629.MFUL124B02_38740"/>
<dbReference type="Proteomes" id="UP000183760">
    <property type="component" value="Unassembled WGS sequence"/>
</dbReference>
<feature type="domain" description="VOC" evidence="1">
    <location>
        <begin position="7"/>
        <end position="138"/>
    </location>
</feature>
<dbReference type="PROSITE" id="PS51819">
    <property type="entry name" value="VOC"/>
    <property type="match status" value="1"/>
</dbReference>
<dbReference type="PANTHER" id="PTHR34109:SF1">
    <property type="entry name" value="VOC DOMAIN-CONTAINING PROTEIN"/>
    <property type="match status" value="1"/>
</dbReference>
<proteinExistence type="predicted"/>
<protein>
    <submittedName>
        <fullName evidence="3">Uncharacterized conserved protein PhnB, glyoxalase superfamily</fullName>
    </submittedName>
</protein>
<dbReference type="Gene3D" id="3.30.720.110">
    <property type="match status" value="1"/>
</dbReference>
<gene>
    <name evidence="2" type="ORF">MFU01_19470</name>
    <name evidence="3" type="ORF">SAMN05443572_104466</name>
</gene>
<dbReference type="OrthoDB" id="9795306at2"/>
<dbReference type="Proteomes" id="UP000321514">
    <property type="component" value="Unassembled WGS sequence"/>
</dbReference>
<dbReference type="InterPro" id="IPR004360">
    <property type="entry name" value="Glyas_Fos-R_dOase_dom"/>
</dbReference>
<dbReference type="EMBL" id="BJXR01000019">
    <property type="protein sequence ID" value="GEN06910.1"/>
    <property type="molecule type" value="Genomic_DNA"/>
</dbReference>
<dbReference type="InterPro" id="IPR037523">
    <property type="entry name" value="VOC_core"/>
</dbReference>
<name>A0A511SYC9_MYXFU</name>
<dbReference type="Pfam" id="PF00903">
    <property type="entry name" value="Glyoxalase"/>
    <property type="match status" value="1"/>
</dbReference>
<sequence length="143" mass="15693">MKPVPEGFSRISPGLFYEDAPKAIDWLEKAFGFQTRLKVEGAPGIIVHSELVYGEAVILVNSVTPKFPNRTPGAAGGTSACYLMVYVDDVDAHCARAKAAGARITQEPKTTDYGEDYWTDRGYGAEDLEGHSWWFAQRMSSKG</sequence>
<reference evidence="3 4" key="1">
    <citation type="submission" date="2016-10" db="EMBL/GenBank/DDBJ databases">
        <authorList>
            <person name="Varghese N."/>
            <person name="Submissions S."/>
        </authorList>
    </citation>
    <scope>NUCLEOTIDE SEQUENCE [LARGE SCALE GENOMIC DNA]</scope>
    <source>
        <strain evidence="3 4">DSM 16525</strain>
    </source>
</reference>
<evidence type="ECO:0000313" key="5">
    <source>
        <dbReference type="Proteomes" id="UP000321514"/>
    </source>
</evidence>
<reference evidence="2 5" key="2">
    <citation type="submission" date="2019-07" db="EMBL/GenBank/DDBJ databases">
        <title>Whole genome shotgun sequence of Myxococcus fulvus NBRC 100333.</title>
        <authorList>
            <person name="Hosoyama A."/>
            <person name="Uohara A."/>
            <person name="Ohji S."/>
            <person name="Ichikawa N."/>
        </authorList>
    </citation>
    <scope>NUCLEOTIDE SEQUENCE [LARGE SCALE GENOMIC DNA]</scope>
    <source>
        <strain evidence="2 5">NBRC 100333</strain>
    </source>
</reference>
<dbReference type="EMBL" id="FOIB01000004">
    <property type="protein sequence ID" value="SEU03112.1"/>
    <property type="molecule type" value="Genomic_DNA"/>
</dbReference>
<evidence type="ECO:0000313" key="3">
    <source>
        <dbReference type="EMBL" id="SEU03112.1"/>
    </source>
</evidence>
<evidence type="ECO:0000313" key="4">
    <source>
        <dbReference type="Proteomes" id="UP000183760"/>
    </source>
</evidence>
<dbReference type="Gene3D" id="3.30.720.120">
    <property type="match status" value="1"/>
</dbReference>